<dbReference type="GO" id="GO:0009055">
    <property type="term" value="F:electron transfer activity"/>
    <property type="evidence" value="ECO:0007669"/>
    <property type="project" value="InterPro"/>
</dbReference>
<dbReference type="Gene3D" id="1.10.569.10">
    <property type="entry name" value="Aldehyde Ferredoxin Oxidoreductase Protein, subunit A, domain 2"/>
    <property type="match status" value="1"/>
</dbReference>
<dbReference type="InterPro" id="IPR013984">
    <property type="entry name" value="Ald_Fedxn_OxRdtase_dom2"/>
</dbReference>
<proteinExistence type="inferred from homology"/>
<dbReference type="PANTHER" id="PTHR30038">
    <property type="entry name" value="ALDEHYDE FERREDOXIN OXIDOREDUCTASE"/>
    <property type="match status" value="1"/>
</dbReference>
<dbReference type="STRING" id="768679.TTX_1294"/>
<comment type="similarity">
    <text evidence="2">Belongs to the AOR/FOR family.</text>
</comment>
<protein>
    <submittedName>
        <fullName evidence="10">Aldehyde ferredoxin oxidoreductase 2</fullName>
        <ecNumber evidence="10">1.2.7.-</ecNumber>
    </submittedName>
</protein>
<dbReference type="InterPro" id="IPR013985">
    <property type="entry name" value="Ald_Fedxn_OxRdtase_dom3"/>
</dbReference>
<dbReference type="InterPro" id="IPR036503">
    <property type="entry name" value="Ald_Fedxn_OxRdtase_N_sf"/>
</dbReference>
<keyword evidence="4" id="KW-0479">Metal-binding</keyword>
<evidence type="ECO:0000256" key="6">
    <source>
        <dbReference type="ARBA" id="ARBA00023004"/>
    </source>
</evidence>
<dbReference type="PATRIC" id="fig|768679.9.peg.1309"/>
<comment type="cofactor">
    <cofactor evidence="8">
        <name>tungstopterin</name>
        <dbReference type="ChEBI" id="CHEBI:30402"/>
    </cofactor>
</comment>
<dbReference type="GeneID" id="11262174"/>
<dbReference type="GO" id="GO:0051539">
    <property type="term" value="F:4 iron, 4 sulfur cluster binding"/>
    <property type="evidence" value="ECO:0007669"/>
    <property type="project" value="UniProtKB-KW"/>
</dbReference>
<dbReference type="EC" id="1.2.7.-" evidence="10"/>
<dbReference type="GO" id="GO:0016625">
    <property type="term" value="F:oxidoreductase activity, acting on the aldehyde or oxo group of donors, iron-sulfur protein as acceptor"/>
    <property type="evidence" value="ECO:0007669"/>
    <property type="project" value="InterPro"/>
</dbReference>
<dbReference type="PANTHER" id="PTHR30038:SF9">
    <property type="entry name" value="ALDEHYDE FERREDOXIN OXIDOREDUCTASE"/>
    <property type="match status" value="1"/>
</dbReference>
<keyword evidence="3" id="KW-0004">4Fe-4S</keyword>
<dbReference type="EMBL" id="FN869859">
    <property type="protein sequence ID" value="CCC81929.1"/>
    <property type="molecule type" value="Genomic_DNA"/>
</dbReference>
<evidence type="ECO:0000259" key="9">
    <source>
        <dbReference type="SMART" id="SM00790"/>
    </source>
</evidence>
<dbReference type="Pfam" id="PF01314">
    <property type="entry name" value="AFOR_C"/>
    <property type="match status" value="1"/>
</dbReference>
<dbReference type="SUPFAM" id="SSF56228">
    <property type="entry name" value="Aldehyde ferredoxin oxidoreductase, N-terminal domain"/>
    <property type="match status" value="1"/>
</dbReference>
<dbReference type="SMART" id="SM00790">
    <property type="entry name" value="AFOR_N"/>
    <property type="match status" value="1"/>
</dbReference>
<accession>G4RK34</accession>
<dbReference type="SUPFAM" id="SSF48310">
    <property type="entry name" value="Aldehyde ferredoxin oxidoreductase, C-terminal domains"/>
    <property type="match status" value="1"/>
</dbReference>
<dbReference type="InterPro" id="IPR051919">
    <property type="entry name" value="W-dependent_AOR"/>
</dbReference>
<evidence type="ECO:0000256" key="1">
    <source>
        <dbReference type="ARBA" id="ARBA00001966"/>
    </source>
</evidence>
<evidence type="ECO:0000313" key="11">
    <source>
        <dbReference type="Proteomes" id="UP000002654"/>
    </source>
</evidence>
<dbReference type="RefSeq" id="WP_014127184.1">
    <property type="nucleotide sequence ID" value="NC_016070.1"/>
</dbReference>
<reference evidence="10 11" key="1">
    <citation type="journal article" date="2011" name="PLoS ONE">
        <title>The complete genome sequence of Thermoproteus tenax: a physiologically versatile member of the Crenarchaeota.</title>
        <authorList>
            <person name="Siebers B."/>
            <person name="Zaparty M."/>
            <person name="Raddatz G."/>
            <person name="Tjaden B."/>
            <person name="Albers S.V."/>
            <person name="Bell S.D."/>
            <person name="Blombach F."/>
            <person name="Kletzin A."/>
            <person name="Kyrpides N."/>
            <person name="Lanz C."/>
            <person name="Plagens A."/>
            <person name="Rampp M."/>
            <person name="Rosinus A."/>
            <person name="von Jan M."/>
            <person name="Makarova K.S."/>
            <person name="Klenk H.P."/>
            <person name="Schuster S.C."/>
            <person name="Hensel R."/>
        </authorList>
    </citation>
    <scope>NUCLEOTIDE SEQUENCE [LARGE SCALE GENOMIC DNA]</scope>
    <source>
        <strain evidence="11">ATCC 35583 / DSM 2078 / JCM 9277 / NBRC 100435 / Kra 1</strain>
    </source>
</reference>
<dbReference type="OrthoDB" id="30771at2157"/>
<dbReference type="GO" id="GO:0046872">
    <property type="term" value="F:metal ion binding"/>
    <property type="evidence" value="ECO:0007669"/>
    <property type="project" value="UniProtKB-KW"/>
</dbReference>
<evidence type="ECO:0000256" key="3">
    <source>
        <dbReference type="ARBA" id="ARBA00022485"/>
    </source>
</evidence>
<dbReference type="AlphaFoldDB" id="G4RK34"/>
<evidence type="ECO:0000256" key="2">
    <source>
        <dbReference type="ARBA" id="ARBA00011032"/>
    </source>
</evidence>
<dbReference type="eggNOG" id="arCOG00706">
    <property type="taxonomic scope" value="Archaea"/>
</dbReference>
<name>G4RK34_THETK</name>
<dbReference type="InterPro" id="IPR013983">
    <property type="entry name" value="Ald_Fedxn_OxRdtase_N"/>
</dbReference>
<dbReference type="Gene3D" id="1.10.599.10">
    <property type="entry name" value="Aldehyde Ferredoxin Oxidoreductase Protein, subunit A, domain 3"/>
    <property type="match status" value="1"/>
</dbReference>
<evidence type="ECO:0000256" key="7">
    <source>
        <dbReference type="ARBA" id="ARBA00023014"/>
    </source>
</evidence>
<dbReference type="Gene3D" id="3.60.9.10">
    <property type="entry name" value="Aldehyde ferredoxin oxidoreductase, N-terminal domain"/>
    <property type="match status" value="1"/>
</dbReference>
<dbReference type="InterPro" id="IPR001203">
    <property type="entry name" value="OxRdtase_Ald_Fedxn_C"/>
</dbReference>
<keyword evidence="11" id="KW-1185">Reference proteome</keyword>
<comment type="cofactor">
    <cofactor evidence="1">
        <name>[4Fe-4S] cluster</name>
        <dbReference type="ChEBI" id="CHEBI:49883"/>
    </cofactor>
</comment>
<evidence type="ECO:0000256" key="4">
    <source>
        <dbReference type="ARBA" id="ARBA00022723"/>
    </source>
</evidence>
<dbReference type="KEGG" id="ttn:TTX_1294"/>
<feature type="domain" description="Aldehyde ferredoxin oxidoreductase N-terminal" evidence="9">
    <location>
        <begin position="6"/>
        <end position="202"/>
    </location>
</feature>
<gene>
    <name evidence="10" type="primary">aor-2</name>
    <name evidence="10" type="ordered locus">TTX_1294</name>
</gene>
<keyword evidence="5 10" id="KW-0560">Oxidoreductase</keyword>
<evidence type="ECO:0000256" key="5">
    <source>
        <dbReference type="ARBA" id="ARBA00023002"/>
    </source>
</evidence>
<organism evidence="10 11">
    <name type="scientific">Thermoproteus tenax (strain ATCC 35583 / DSM 2078 / JCM 9277 / NBRC 100435 / Kra 1)</name>
    <dbReference type="NCBI Taxonomy" id="768679"/>
    <lineage>
        <taxon>Archaea</taxon>
        <taxon>Thermoproteota</taxon>
        <taxon>Thermoprotei</taxon>
        <taxon>Thermoproteales</taxon>
        <taxon>Thermoproteaceae</taxon>
        <taxon>Thermoproteus</taxon>
    </lineage>
</organism>
<evidence type="ECO:0000313" key="10">
    <source>
        <dbReference type="EMBL" id="CCC81929.1"/>
    </source>
</evidence>
<sequence length="605" mass="65678">MPVRLTVLVVDLGTKTARRLALERETALFIGGRGIATYLFWRFGGHRLEPAEAPLIMASGPLTGTGVPMSSRAAAVFRSPLTGILGASNVGGRLGPAMRYSGVDALVIVGRSERPSYLLIQDGGAEVRDAADLWGKDAIETEEILTREHGRRAAVAAIGPAGENLVKFASINHDLWRQFGRTGGGAVMGYKRLKAIVFVPDKRDVDVAHRERLEEFLRDFTPRFIGDKSVKSLFEAGTLRLVELGNIMGFFPSYYWGQTSADGWERLAWPTLRSYLLRPAACLHCPAACHRLVRSGKYGVSVDLDYETVFALGGLVGCFDPDEVIKLNDLADRLGMDTISLGNVVAFAVEASRLGKLPPLEWGCDTAERLAVDIAYRRGLGDLLAEGVAAAAAKIGAREIAVHVRGLEPAGYDPRALKGMALGYAIGYRGADHLATMAYAIDYAGMAGGPQSLGDEKIHAVAHMEEVAAIMDSLVLCKFGRGVYDLYPGGRGLETIARLLSDVTGDGWTAGLVRESALRVINLTRALNVMMGDPGDGLPERWYKPVKFGDRILQLNREEVEDALRKYYELRGWDERGLPRPAALSELGLGEVAEELRRLSTPSKE</sequence>
<dbReference type="PaxDb" id="768679-TTX_1294"/>
<keyword evidence="6" id="KW-0408">Iron</keyword>
<keyword evidence="7" id="KW-0411">Iron-sulfur</keyword>
<dbReference type="Pfam" id="PF02730">
    <property type="entry name" value="AFOR_N"/>
    <property type="match status" value="1"/>
</dbReference>
<evidence type="ECO:0000256" key="8">
    <source>
        <dbReference type="ARBA" id="ARBA00049934"/>
    </source>
</evidence>
<dbReference type="Proteomes" id="UP000002654">
    <property type="component" value="Chromosome"/>
</dbReference>
<dbReference type="HOGENOM" id="CLU_020364_1_0_2"/>
<dbReference type="InterPro" id="IPR036021">
    <property type="entry name" value="Tungsten_al_ferr_oxy-like_C"/>
</dbReference>